<protein>
    <submittedName>
        <fullName evidence="2">Uncharacterized protein</fullName>
    </submittedName>
</protein>
<feature type="region of interest" description="Disordered" evidence="1">
    <location>
        <begin position="1"/>
        <end position="120"/>
    </location>
</feature>
<evidence type="ECO:0000313" key="3">
    <source>
        <dbReference type="Proteomes" id="UP000294933"/>
    </source>
</evidence>
<keyword evidence="3" id="KW-1185">Reference proteome</keyword>
<reference evidence="2 3" key="1">
    <citation type="submission" date="2018-06" db="EMBL/GenBank/DDBJ databases">
        <title>A transcriptomic atlas of mushroom development highlights an independent origin of complex multicellularity.</title>
        <authorList>
            <consortium name="DOE Joint Genome Institute"/>
            <person name="Krizsan K."/>
            <person name="Almasi E."/>
            <person name="Merenyi Z."/>
            <person name="Sahu N."/>
            <person name="Viragh M."/>
            <person name="Koszo T."/>
            <person name="Mondo S."/>
            <person name="Kiss B."/>
            <person name="Balint B."/>
            <person name="Kues U."/>
            <person name="Barry K."/>
            <person name="Hegedus J.C."/>
            <person name="Henrissat B."/>
            <person name="Johnson J."/>
            <person name="Lipzen A."/>
            <person name="Ohm R."/>
            <person name="Nagy I."/>
            <person name="Pangilinan J."/>
            <person name="Yan J."/>
            <person name="Xiong Y."/>
            <person name="Grigoriev I.V."/>
            <person name="Hibbett D.S."/>
            <person name="Nagy L.G."/>
        </authorList>
    </citation>
    <scope>NUCLEOTIDE SEQUENCE [LARGE SCALE GENOMIC DNA]</scope>
    <source>
        <strain evidence="2 3">SZMC22713</strain>
    </source>
</reference>
<gene>
    <name evidence="2" type="ORF">BD410DRAFT_788297</name>
</gene>
<name>A0A4Y7Q6N6_9AGAM</name>
<evidence type="ECO:0000256" key="1">
    <source>
        <dbReference type="SAM" id="MobiDB-lite"/>
    </source>
</evidence>
<dbReference type="AlphaFoldDB" id="A0A4Y7Q6N6"/>
<evidence type="ECO:0000313" key="2">
    <source>
        <dbReference type="EMBL" id="TDL22490.1"/>
    </source>
</evidence>
<organism evidence="2 3">
    <name type="scientific">Rickenella mellea</name>
    <dbReference type="NCBI Taxonomy" id="50990"/>
    <lineage>
        <taxon>Eukaryota</taxon>
        <taxon>Fungi</taxon>
        <taxon>Dikarya</taxon>
        <taxon>Basidiomycota</taxon>
        <taxon>Agaricomycotina</taxon>
        <taxon>Agaricomycetes</taxon>
        <taxon>Hymenochaetales</taxon>
        <taxon>Rickenellaceae</taxon>
        <taxon>Rickenella</taxon>
    </lineage>
</organism>
<dbReference type="EMBL" id="ML170174">
    <property type="protein sequence ID" value="TDL22490.1"/>
    <property type="molecule type" value="Genomic_DNA"/>
</dbReference>
<feature type="compositionally biased region" description="Low complexity" evidence="1">
    <location>
        <begin position="107"/>
        <end position="120"/>
    </location>
</feature>
<proteinExistence type="predicted"/>
<accession>A0A4Y7Q6N6</accession>
<sequence length="120" mass="12878">MAAPRQALARSVKEDCVSGQAQSANGKENKRSANGLVGDDDGTREGLVSKRARMGTEVAAQMQREEKREGKKRARDDDDEVSPASSGDATLRVDNQHQAKRAKRSLEGSSTSLSSASPHR</sequence>
<dbReference type="VEuPathDB" id="FungiDB:BD410DRAFT_788297"/>
<feature type="non-terminal residue" evidence="2">
    <location>
        <position position="120"/>
    </location>
</feature>
<dbReference type="Proteomes" id="UP000294933">
    <property type="component" value="Unassembled WGS sequence"/>
</dbReference>